<reference evidence="2 3" key="1">
    <citation type="journal article" date="2007" name="Nature">
        <title>Evolution of genes and genomes on the Drosophila phylogeny.</title>
        <authorList>
            <consortium name="Drosophila 12 Genomes Consortium"/>
            <person name="Clark A.G."/>
            <person name="Eisen M.B."/>
            <person name="Smith D.R."/>
            <person name="Bergman C.M."/>
            <person name="Oliver B."/>
            <person name="Markow T.A."/>
            <person name="Kaufman T.C."/>
            <person name="Kellis M."/>
            <person name="Gelbart W."/>
            <person name="Iyer V.N."/>
            <person name="Pollard D.A."/>
            <person name="Sackton T.B."/>
            <person name="Larracuente A.M."/>
            <person name="Singh N.D."/>
            <person name="Abad J.P."/>
            <person name="Abt D.N."/>
            <person name="Adryan B."/>
            <person name="Aguade M."/>
            <person name="Akashi H."/>
            <person name="Anderson W.W."/>
            <person name="Aquadro C.F."/>
            <person name="Ardell D.H."/>
            <person name="Arguello R."/>
            <person name="Artieri C.G."/>
            <person name="Barbash D.A."/>
            <person name="Barker D."/>
            <person name="Barsanti P."/>
            <person name="Batterham P."/>
            <person name="Batzoglou S."/>
            <person name="Begun D."/>
            <person name="Bhutkar A."/>
            <person name="Blanco E."/>
            <person name="Bosak S.A."/>
            <person name="Bradley R.K."/>
            <person name="Brand A.D."/>
            <person name="Brent M.R."/>
            <person name="Brooks A.N."/>
            <person name="Brown R.H."/>
            <person name="Butlin R.K."/>
            <person name="Caggese C."/>
            <person name="Calvi B.R."/>
            <person name="Bernardo de Carvalho A."/>
            <person name="Caspi A."/>
            <person name="Castrezana S."/>
            <person name="Celniker S.E."/>
            <person name="Chang J.L."/>
            <person name="Chapple C."/>
            <person name="Chatterji S."/>
            <person name="Chinwalla A."/>
            <person name="Civetta A."/>
            <person name="Clifton S.W."/>
            <person name="Comeron J.M."/>
            <person name="Costello J.C."/>
            <person name="Coyne J.A."/>
            <person name="Daub J."/>
            <person name="David R.G."/>
            <person name="Delcher A.L."/>
            <person name="Delehaunty K."/>
            <person name="Do C.B."/>
            <person name="Ebling H."/>
            <person name="Edwards K."/>
            <person name="Eickbush T."/>
            <person name="Evans J.D."/>
            <person name="Filipski A."/>
            <person name="Findeiss S."/>
            <person name="Freyhult E."/>
            <person name="Fulton L."/>
            <person name="Fulton R."/>
            <person name="Garcia A.C."/>
            <person name="Gardiner A."/>
            <person name="Garfield D.A."/>
            <person name="Garvin B.E."/>
            <person name="Gibson G."/>
            <person name="Gilbert D."/>
            <person name="Gnerre S."/>
            <person name="Godfrey J."/>
            <person name="Good R."/>
            <person name="Gotea V."/>
            <person name="Gravely B."/>
            <person name="Greenberg A.J."/>
            <person name="Griffiths-Jones S."/>
            <person name="Gross S."/>
            <person name="Guigo R."/>
            <person name="Gustafson E.A."/>
            <person name="Haerty W."/>
            <person name="Hahn M.W."/>
            <person name="Halligan D.L."/>
            <person name="Halpern A.L."/>
            <person name="Halter G.M."/>
            <person name="Han M.V."/>
            <person name="Heger A."/>
            <person name="Hillier L."/>
            <person name="Hinrichs A.S."/>
            <person name="Holmes I."/>
            <person name="Hoskins R.A."/>
            <person name="Hubisz M.J."/>
            <person name="Hultmark D."/>
            <person name="Huntley M.A."/>
            <person name="Jaffe D.B."/>
            <person name="Jagadeeshan S."/>
            <person name="Jeck W.R."/>
            <person name="Johnson J."/>
            <person name="Jones C.D."/>
            <person name="Jordan W.C."/>
            <person name="Karpen G.H."/>
            <person name="Kataoka E."/>
            <person name="Keightley P.D."/>
            <person name="Kheradpour P."/>
            <person name="Kirkness E.F."/>
            <person name="Koerich L.B."/>
            <person name="Kristiansen K."/>
            <person name="Kudrna D."/>
            <person name="Kulathinal R.J."/>
            <person name="Kumar S."/>
            <person name="Kwok R."/>
            <person name="Lander E."/>
            <person name="Langley C.H."/>
            <person name="Lapoint R."/>
            <person name="Lazzaro B.P."/>
            <person name="Lee S.J."/>
            <person name="Levesque L."/>
            <person name="Li R."/>
            <person name="Lin C.F."/>
            <person name="Lin M.F."/>
            <person name="Lindblad-Toh K."/>
            <person name="Llopart A."/>
            <person name="Long M."/>
            <person name="Low L."/>
            <person name="Lozovsky E."/>
            <person name="Lu J."/>
            <person name="Luo M."/>
            <person name="Machado C.A."/>
            <person name="Makalowski W."/>
            <person name="Marzo M."/>
            <person name="Matsuda M."/>
            <person name="Matzkin L."/>
            <person name="McAllister B."/>
            <person name="McBride C.S."/>
            <person name="McKernan B."/>
            <person name="McKernan K."/>
            <person name="Mendez-Lago M."/>
            <person name="Minx P."/>
            <person name="Mollenhauer M.U."/>
            <person name="Montooth K."/>
            <person name="Mount S.M."/>
            <person name="Mu X."/>
            <person name="Myers E."/>
            <person name="Negre B."/>
            <person name="Newfeld S."/>
            <person name="Nielsen R."/>
            <person name="Noor M.A."/>
            <person name="O'Grady P."/>
            <person name="Pachter L."/>
            <person name="Papaceit M."/>
            <person name="Parisi M.J."/>
            <person name="Parisi M."/>
            <person name="Parts L."/>
            <person name="Pedersen J.S."/>
            <person name="Pesole G."/>
            <person name="Phillippy A.M."/>
            <person name="Ponting C.P."/>
            <person name="Pop M."/>
            <person name="Porcelli D."/>
            <person name="Powell J.R."/>
            <person name="Prohaska S."/>
            <person name="Pruitt K."/>
            <person name="Puig M."/>
            <person name="Quesneville H."/>
            <person name="Ram K.R."/>
            <person name="Rand D."/>
            <person name="Rasmussen M.D."/>
            <person name="Reed L.K."/>
            <person name="Reenan R."/>
            <person name="Reily A."/>
            <person name="Remington K.A."/>
            <person name="Rieger T.T."/>
            <person name="Ritchie M.G."/>
            <person name="Robin C."/>
            <person name="Rogers Y.H."/>
            <person name="Rohde C."/>
            <person name="Rozas J."/>
            <person name="Rubenfield M.J."/>
            <person name="Ruiz A."/>
            <person name="Russo S."/>
            <person name="Salzberg S.L."/>
            <person name="Sanchez-Gracia A."/>
            <person name="Saranga D.J."/>
            <person name="Sato H."/>
            <person name="Schaeffer S.W."/>
            <person name="Schatz M.C."/>
            <person name="Schlenke T."/>
            <person name="Schwartz R."/>
            <person name="Segarra C."/>
            <person name="Singh R.S."/>
            <person name="Sirot L."/>
            <person name="Sirota M."/>
            <person name="Sisneros N.B."/>
            <person name="Smith C.D."/>
            <person name="Smith T.F."/>
            <person name="Spieth J."/>
            <person name="Stage D.E."/>
            <person name="Stark A."/>
            <person name="Stephan W."/>
            <person name="Strausberg R.L."/>
            <person name="Strempel S."/>
            <person name="Sturgill D."/>
            <person name="Sutton G."/>
            <person name="Sutton G.G."/>
            <person name="Tao W."/>
            <person name="Teichmann S."/>
            <person name="Tobari Y.N."/>
            <person name="Tomimura Y."/>
            <person name="Tsolas J.M."/>
            <person name="Valente V.L."/>
            <person name="Venter E."/>
            <person name="Venter J.C."/>
            <person name="Vicario S."/>
            <person name="Vieira F.G."/>
            <person name="Vilella A.J."/>
            <person name="Villasante A."/>
            <person name="Walenz B."/>
            <person name="Wang J."/>
            <person name="Wasserman M."/>
            <person name="Watts T."/>
            <person name="Wilson D."/>
            <person name="Wilson R.K."/>
            <person name="Wing R.A."/>
            <person name="Wolfner M.F."/>
            <person name="Wong A."/>
            <person name="Wong G.K."/>
            <person name="Wu C.I."/>
            <person name="Wu G."/>
            <person name="Yamamoto D."/>
            <person name="Yang H.P."/>
            <person name="Yang S.P."/>
            <person name="Yorke J.A."/>
            <person name="Yoshida K."/>
            <person name="Zdobnov E."/>
            <person name="Zhang P."/>
            <person name="Zhang Y."/>
            <person name="Zimin A.V."/>
            <person name="Baldwin J."/>
            <person name="Abdouelleil A."/>
            <person name="Abdulkadir J."/>
            <person name="Abebe A."/>
            <person name="Abera B."/>
            <person name="Abreu J."/>
            <person name="Acer S.C."/>
            <person name="Aftuck L."/>
            <person name="Alexander A."/>
            <person name="An P."/>
            <person name="Anderson E."/>
            <person name="Anderson S."/>
            <person name="Arachi H."/>
            <person name="Azer M."/>
            <person name="Bachantsang P."/>
            <person name="Barry A."/>
            <person name="Bayul T."/>
            <person name="Berlin A."/>
            <person name="Bessette D."/>
            <person name="Bloom T."/>
            <person name="Blye J."/>
            <person name="Boguslavskiy L."/>
            <person name="Bonnet C."/>
            <person name="Boukhgalter B."/>
            <person name="Bourzgui I."/>
            <person name="Brown A."/>
            <person name="Cahill P."/>
            <person name="Channer S."/>
            <person name="Cheshatsang Y."/>
            <person name="Chuda L."/>
            <person name="Citroen M."/>
            <person name="Collymore A."/>
            <person name="Cooke P."/>
            <person name="Costello M."/>
            <person name="D'Aco K."/>
            <person name="Daza R."/>
            <person name="De Haan G."/>
            <person name="DeGray S."/>
            <person name="DeMaso C."/>
            <person name="Dhargay N."/>
            <person name="Dooley K."/>
            <person name="Dooley E."/>
            <person name="Doricent M."/>
            <person name="Dorje P."/>
            <person name="Dorjee K."/>
            <person name="Dupes A."/>
            <person name="Elong R."/>
            <person name="Falk J."/>
            <person name="Farina A."/>
            <person name="Faro S."/>
            <person name="Ferguson D."/>
            <person name="Fisher S."/>
            <person name="Foley C.D."/>
            <person name="Franke A."/>
            <person name="Friedrich D."/>
            <person name="Gadbois L."/>
            <person name="Gearin G."/>
            <person name="Gearin C.R."/>
            <person name="Giannoukos G."/>
            <person name="Goode T."/>
            <person name="Graham J."/>
            <person name="Grandbois E."/>
            <person name="Grewal S."/>
            <person name="Gyaltsen K."/>
            <person name="Hafez N."/>
            <person name="Hagos B."/>
            <person name="Hall J."/>
            <person name="Henson C."/>
            <person name="Hollinger A."/>
            <person name="Honan T."/>
            <person name="Huard M.D."/>
            <person name="Hughes L."/>
            <person name="Hurhula B."/>
            <person name="Husby M.E."/>
            <person name="Kamat A."/>
            <person name="Kanga B."/>
            <person name="Kashin S."/>
            <person name="Khazanovich D."/>
            <person name="Kisner P."/>
            <person name="Lance K."/>
            <person name="Lara M."/>
            <person name="Lee W."/>
            <person name="Lennon N."/>
            <person name="Letendre F."/>
            <person name="LeVine R."/>
            <person name="Lipovsky A."/>
            <person name="Liu X."/>
            <person name="Liu J."/>
            <person name="Liu S."/>
            <person name="Lokyitsang T."/>
            <person name="Lokyitsang Y."/>
            <person name="Lubonja R."/>
            <person name="Lui A."/>
            <person name="MacDonald P."/>
            <person name="Magnisalis V."/>
            <person name="Maru K."/>
            <person name="Matthews C."/>
            <person name="McCusker W."/>
            <person name="McDonough S."/>
            <person name="Mehta T."/>
            <person name="Meldrim J."/>
            <person name="Meneus L."/>
            <person name="Mihai O."/>
            <person name="Mihalev A."/>
            <person name="Mihova T."/>
            <person name="Mittelman R."/>
            <person name="Mlenga V."/>
            <person name="Montmayeur A."/>
            <person name="Mulrain L."/>
            <person name="Navidi A."/>
            <person name="Naylor J."/>
            <person name="Negash T."/>
            <person name="Nguyen T."/>
            <person name="Nguyen N."/>
            <person name="Nicol R."/>
            <person name="Norbu C."/>
            <person name="Norbu N."/>
            <person name="Novod N."/>
            <person name="O'Neill B."/>
            <person name="Osman S."/>
            <person name="Markiewicz E."/>
            <person name="Oyono O.L."/>
            <person name="Patti C."/>
            <person name="Phunkhang P."/>
            <person name="Pierre F."/>
            <person name="Priest M."/>
            <person name="Raghuraman S."/>
            <person name="Rege F."/>
            <person name="Reyes R."/>
            <person name="Rise C."/>
            <person name="Rogov P."/>
            <person name="Ross K."/>
            <person name="Ryan E."/>
            <person name="Settipalli S."/>
            <person name="Shea T."/>
            <person name="Sherpa N."/>
            <person name="Shi L."/>
            <person name="Shih D."/>
            <person name="Sparrow T."/>
            <person name="Spaulding J."/>
            <person name="Stalker J."/>
            <person name="Stange-Thomann N."/>
            <person name="Stavropoulos S."/>
            <person name="Stone C."/>
            <person name="Strader C."/>
            <person name="Tesfaye S."/>
            <person name="Thomson T."/>
            <person name="Thoulutsang Y."/>
            <person name="Thoulutsang D."/>
            <person name="Topham K."/>
            <person name="Topping I."/>
            <person name="Tsamla T."/>
            <person name="Vassiliev H."/>
            <person name="Vo A."/>
            <person name="Wangchuk T."/>
            <person name="Wangdi T."/>
            <person name="Weiand M."/>
            <person name="Wilkinson J."/>
            <person name="Wilson A."/>
            <person name="Yadav S."/>
            <person name="Young G."/>
            <person name="Yu Q."/>
            <person name="Zembek L."/>
            <person name="Zhong D."/>
            <person name="Zimmer A."/>
            <person name="Zwirko Z."/>
            <person name="Jaffe D.B."/>
            <person name="Alvarez P."/>
            <person name="Brockman W."/>
            <person name="Butler J."/>
            <person name="Chin C."/>
            <person name="Gnerre S."/>
            <person name="Grabherr M."/>
            <person name="Kleber M."/>
            <person name="Mauceli E."/>
            <person name="MacCallum I."/>
        </authorList>
    </citation>
    <scope>NUCLEOTIDE SEQUENCE [LARGE SCALE GENOMIC DNA]</scope>
    <source>
        <strain evidence="3">Tucson 14030-0811.24</strain>
    </source>
</reference>
<accession>B4NGC7</accession>
<dbReference type="Proteomes" id="UP000007798">
    <property type="component" value="Unassembled WGS sequence"/>
</dbReference>
<dbReference type="AlphaFoldDB" id="B4NGC7"/>
<proteinExistence type="predicted"/>
<sequence>MVILHFVLTTSASQPPDHVVSYVNQKRRGEFREEFDFERNEAETTNSVHLQQLFGSLLQLPGPGNKTIEISLDTDDEPISERNTLDDDLMEPASEQHEGSTETPDTYHRIKLNIPVLEPVKHLVNAVGGGGVNDTHVRANTHRLVGHRGVHDPSPHNSSSAIETEEDRETALDSTGLDVLETLGSAGTLLWGMLQNLRRLFAASAGNASSAFSGGGGGGGAGGAGSK</sequence>
<name>B4NGC7_DROWI</name>
<keyword evidence="3" id="KW-1185">Reference proteome</keyword>
<gene>
    <name evidence="2" type="primary">Dwil\GK22799</name>
    <name evidence="2" type="ORF">Dwil_GK22799</name>
</gene>
<organism evidence="2 3">
    <name type="scientific">Drosophila willistoni</name>
    <name type="common">Fruit fly</name>
    <dbReference type="NCBI Taxonomy" id="7260"/>
    <lineage>
        <taxon>Eukaryota</taxon>
        <taxon>Metazoa</taxon>
        <taxon>Ecdysozoa</taxon>
        <taxon>Arthropoda</taxon>
        <taxon>Hexapoda</taxon>
        <taxon>Insecta</taxon>
        <taxon>Pterygota</taxon>
        <taxon>Neoptera</taxon>
        <taxon>Endopterygota</taxon>
        <taxon>Diptera</taxon>
        <taxon>Brachycera</taxon>
        <taxon>Muscomorpha</taxon>
        <taxon>Ephydroidea</taxon>
        <taxon>Drosophilidae</taxon>
        <taxon>Drosophila</taxon>
        <taxon>Sophophora</taxon>
    </lineage>
</organism>
<dbReference type="InParanoid" id="B4NGC7"/>
<dbReference type="EMBL" id="CH964251">
    <property type="protein sequence ID" value="EDW83344.2"/>
    <property type="molecule type" value="Genomic_DNA"/>
</dbReference>
<dbReference type="eggNOG" id="ENOG502R8JA">
    <property type="taxonomic scope" value="Eukaryota"/>
</dbReference>
<feature type="region of interest" description="Disordered" evidence="1">
    <location>
        <begin position="75"/>
        <end position="105"/>
    </location>
</feature>
<evidence type="ECO:0000313" key="2">
    <source>
        <dbReference type="EMBL" id="EDW83344.2"/>
    </source>
</evidence>
<feature type="compositionally biased region" description="Basic and acidic residues" evidence="1">
    <location>
        <begin position="94"/>
        <end position="105"/>
    </location>
</feature>
<feature type="region of interest" description="Disordered" evidence="1">
    <location>
        <begin position="146"/>
        <end position="170"/>
    </location>
</feature>
<dbReference type="KEGG" id="dwi:6649789"/>
<evidence type="ECO:0000256" key="1">
    <source>
        <dbReference type="SAM" id="MobiDB-lite"/>
    </source>
</evidence>
<dbReference type="OrthoDB" id="8070452at2759"/>
<evidence type="ECO:0000313" key="3">
    <source>
        <dbReference type="Proteomes" id="UP000007798"/>
    </source>
</evidence>
<dbReference type="HOGENOM" id="CLU_073688_0_0_1"/>
<protein>
    <submittedName>
        <fullName evidence="2">Uncharacterized protein</fullName>
    </submittedName>
</protein>